<dbReference type="RefSeq" id="WP_160181446.1">
    <property type="nucleotide sequence ID" value="NZ_CP047656.1"/>
</dbReference>
<comment type="subcellular location">
    <subcellularLocation>
        <location evidence="1">Cytoplasm</location>
    </subcellularLocation>
</comment>
<dbReference type="Gene3D" id="3.30.70.260">
    <property type="match status" value="2"/>
</dbReference>
<dbReference type="InterPro" id="IPR050990">
    <property type="entry name" value="UPF0237/GcvR_regulator"/>
</dbReference>
<keyword evidence="1" id="KW-0678">Repressor</keyword>
<gene>
    <name evidence="2" type="ORF">FX988_03609</name>
</gene>
<dbReference type="Pfam" id="PF13740">
    <property type="entry name" value="ACT_6"/>
    <property type="match status" value="2"/>
</dbReference>
<dbReference type="GO" id="GO:0005737">
    <property type="term" value="C:cytoplasm"/>
    <property type="evidence" value="ECO:0007669"/>
    <property type="project" value="UniProtKB-SubCell"/>
</dbReference>
<keyword evidence="1" id="KW-0963">Cytoplasm</keyword>
<reference evidence="2 3" key="1">
    <citation type="submission" date="2019-12" db="EMBL/GenBank/DDBJ databases">
        <title>Genome sequencing and assembly of endphytes of Porphyra tenera.</title>
        <authorList>
            <person name="Park J.M."/>
            <person name="Shin R."/>
            <person name="Jo S.H."/>
        </authorList>
    </citation>
    <scope>NUCLEOTIDE SEQUENCE [LARGE SCALE GENOMIC DNA]</scope>
    <source>
        <strain evidence="2 3">GPM4</strain>
    </source>
</reference>
<dbReference type="Proteomes" id="UP000464524">
    <property type="component" value="Chromosome"/>
</dbReference>
<sequence>MKSLIFTLVGKDKRGLVDSLAQSVFKLGGNWLGSNLSYMAGHFAGFVEIQLPEEKQASLIEQFSTHPDLSINLVEGDNNLPPQTHSVQIDIMGNDKPGIVQELTAILNRFNLNIIKFDSTCDSAPNWGGLLFKAKALVAIEKGFDLDELSDELESIANDLVVDISSTGKV</sequence>
<evidence type="ECO:0000313" key="2">
    <source>
        <dbReference type="EMBL" id="QHJ13348.1"/>
    </source>
</evidence>
<dbReference type="GO" id="GO:0006355">
    <property type="term" value="P:regulation of DNA-templated transcription"/>
    <property type="evidence" value="ECO:0007669"/>
    <property type="project" value="UniProtKB-UniRule"/>
</dbReference>
<name>A0A857JPN5_9ALTE</name>
<dbReference type="EMBL" id="CP047656">
    <property type="protein sequence ID" value="QHJ13348.1"/>
    <property type="molecule type" value="Genomic_DNA"/>
</dbReference>
<dbReference type="PIRSF" id="PIRSF028103">
    <property type="entry name" value="GcvR"/>
    <property type="match status" value="1"/>
</dbReference>
<dbReference type="AlphaFoldDB" id="A0A857JPN5"/>
<dbReference type="CDD" id="cd04869">
    <property type="entry name" value="ACT_GcvR_2"/>
    <property type="match status" value="1"/>
</dbReference>
<evidence type="ECO:0000313" key="3">
    <source>
        <dbReference type="Proteomes" id="UP000464524"/>
    </source>
</evidence>
<dbReference type="PANTHER" id="PTHR34875">
    <property type="entry name" value="UPF0237 PROTEIN MJ1558"/>
    <property type="match status" value="1"/>
</dbReference>
<dbReference type="InterPro" id="IPR016867">
    <property type="entry name" value="GcvR"/>
</dbReference>
<proteinExistence type="predicted"/>
<dbReference type="OrthoDB" id="12860at2"/>
<dbReference type="KEGG" id="pmes:FX988_03609"/>
<dbReference type="PANTHER" id="PTHR34875:SF6">
    <property type="entry name" value="UPF0237 PROTEIN MJ1558"/>
    <property type="match status" value="1"/>
</dbReference>
<accession>A0A857JPN5</accession>
<dbReference type="SUPFAM" id="SSF55021">
    <property type="entry name" value="ACT-like"/>
    <property type="match status" value="2"/>
</dbReference>
<protein>
    <recommendedName>
        <fullName evidence="1">Glycine cleavage system transcriptional repressor</fullName>
    </recommendedName>
</protein>
<evidence type="ECO:0000256" key="1">
    <source>
        <dbReference type="PIRNR" id="PIRNR028103"/>
    </source>
</evidence>
<organism evidence="2 3">
    <name type="scientific">Paraglaciecola mesophila</name>
    <dbReference type="NCBI Taxonomy" id="197222"/>
    <lineage>
        <taxon>Bacteria</taxon>
        <taxon>Pseudomonadati</taxon>
        <taxon>Pseudomonadota</taxon>
        <taxon>Gammaproteobacteria</taxon>
        <taxon>Alteromonadales</taxon>
        <taxon>Alteromonadaceae</taxon>
        <taxon>Paraglaciecola</taxon>
    </lineage>
</organism>
<dbReference type="InterPro" id="IPR045865">
    <property type="entry name" value="ACT-like_dom_sf"/>
</dbReference>
<keyword evidence="3" id="KW-1185">Reference proteome</keyword>
<keyword evidence="1" id="KW-0804">Transcription</keyword>